<dbReference type="OrthoDB" id="3536075at2759"/>
<reference evidence="1" key="1">
    <citation type="submission" date="2020-10" db="EMBL/GenBank/DDBJ databases">
        <authorList>
            <person name="Kusch S."/>
        </authorList>
    </citation>
    <scope>NUCLEOTIDE SEQUENCE</scope>
    <source>
        <strain evidence="1">SwB9</strain>
    </source>
</reference>
<accession>A0A8H2ZWA5</accession>
<protein>
    <submittedName>
        <fullName evidence="1">1d2c455f-af94-40df-b077-b5010c9cbadd</fullName>
    </submittedName>
</protein>
<keyword evidence="2" id="KW-1185">Reference proteome</keyword>
<comment type="caution">
    <text evidence="1">The sequence shown here is derived from an EMBL/GenBank/DDBJ whole genome shotgun (WGS) entry which is preliminary data.</text>
</comment>
<name>A0A8H2ZWA5_9HELO</name>
<evidence type="ECO:0000313" key="1">
    <source>
        <dbReference type="EMBL" id="CAD6448591.1"/>
    </source>
</evidence>
<gene>
    <name evidence="1" type="ORF">SCLTRI_LOCUS8384</name>
</gene>
<evidence type="ECO:0000313" key="2">
    <source>
        <dbReference type="Proteomes" id="UP000624404"/>
    </source>
</evidence>
<proteinExistence type="predicted"/>
<dbReference type="Proteomes" id="UP000624404">
    <property type="component" value="Unassembled WGS sequence"/>
</dbReference>
<sequence length="283" mass="31964">MIACPPPTQRHSKQVFLSSIIKPPSQLQLSSLKSKAMHSPLPTIKNFLRAAKNMVKRKGKSKASTRARTDLAITSVPIPIQKGGAPTSPSLSMGSMVTCAKGSWYSAPSDTYEIVVGSQDAFPSEEAPWGEQYGEYHEYEEYEEDEEDEEREEKEHEYFWEELWEHFHAEGDVKNELDAVTAALRIDGLMLAGCTSIGTNDSGMDLFNRDRFKSLPSFPLSELDEEEMETTQWNVDVLLEEPQEQEVERTSMSLMQTISNTWTEVKMTLRSKISIRSLQSKAT</sequence>
<organism evidence="1 2">
    <name type="scientific">Sclerotinia trifoliorum</name>
    <dbReference type="NCBI Taxonomy" id="28548"/>
    <lineage>
        <taxon>Eukaryota</taxon>
        <taxon>Fungi</taxon>
        <taxon>Dikarya</taxon>
        <taxon>Ascomycota</taxon>
        <taxon>Pezizomycotina</taxon>
        <taxon>Leotiomycetes</taxon>
        <taxon>Helotiales</taxon>
        <taxon>Sclerotiniaceae</taxon>
        <taxon>Sclerotinia</taxon>
    </lineage>
</organism>
<dbReference type="AlphaFoldDB" id="A0A8H2ZWA5"/>
<dbReference type="EMBL" id="CAJHIA010000032">
    <property type="protein sequence ID" value="CAD6448591.1"/>
    <property type="molecule type" value="Genomic_DNA"/>
</dbReference>